<feature type="non-terminal residue" evidence="2">
    <location>
        <position position="122"/>
    </location>
</feature>
<feature type="compositionally biased region" description="Basic residues" evidence="1">
    <location>
        <begin position="105"/>
        <end position="114"/>
    </location>
</feature>
<organism evidence="2">
    <name type="scientific">uncultured Thermomicrobiales bacterium</name>
    <dbReference type="NCBI Taxonomy" id="1645740"/>
    <lineage>
        <taxon>Bacteria</taxon>
        <taxon>Pseudomonadati</taxon>
        <taxon>Thermomicrobiota</taxon>
        <taxon>Thermomicrobia</taxon>
        <taxon>Thermomicrobiales</taxon>
        <taxon>environmental samples</taxon>
    </lineage>
</organism>
<feature type="non-terminal residue" evidence="2">
    <location>
        <position position="1"/>
    </location>
</feature>
<protein>
    <submittedName>
        <fullName evidence="2">Haloacid dehalogenase, type II</fullName>
        <ecNumber evidence="2">3.8.1.2</ecNumber>
    </submittedName>
</protein>
<gene>
    <name evidence="2" type="ORF">AVDCRST_MAG18-472</name>
</gene>
<proteinExistence type="predicted"/>
<feature type="compositionally biased region" description="Low complexity" evidence="1">
    <location>
        <begin position="50"/>
        <end position="62"/>
    </location>
</feature>
<sequence length="122" mass="13288">PARAPHPRHALQRQRRPAGEHGEGRGAAVGCHLLGRAGARLQARPHRLPLGRGLPRPAPGAGDARRRTSAGSPRRRGGRPAHGLRDPAPGIWPRQPARPDARPGLRSRRHRLPRSRTATRLL</sequence>
<keyword evidence="2" id="KW-0378">Hydrolase</keyword>
<dbReference type="EMBL" id="CADCWN010000032">
    <property type="protein sequence ID" value="CAA9553058.1"/>
    <property type="molecule type" value="Genomic_DNA"/>
</dbReference>
<dbReference type="GO" id="GO:0018784">
    <property type="term" value="F:(S)-2-haloacid dehalogenase activity"/>
    <property type="evidence" value="ECO:0007669"/>
    <property type="project" value="UniProtKB-EC"/>
</dbReference>
<dbReference type="AlphaFoldDB" id="A0A6J4UPE2"/>
<feature type="region of interest" description="Disordered" evidence="1">
    <location>
        <begin position="1"/>
        <end position="122"/>
    </location>
</feature>
<reference evidence="2" key="1">
    <citation type="submission" date="2020-02" db="EMBL/GenBank/DDBJ databases">
        <authorList>
            <person name="Meier V. D."/>
        </authorList>
    </citation>
    <scope>NUCLEOTIDE SEQUENCE</scope>
    <source>
        <strain evidence="2">AVDCRST_MAG18</strain>
    </source>
</reference>
<accession>A0A6J4UPE2</accession>
<name>A0A6J4UPE2_9BACT</name>
<dbReference type="EC" id="3.8.1.2" evidence="2"/>
<evidence type="ECO:0000256" key="1">
    <source>
        <dbReference type="SAM" id="MobiDB-lite"/>
    </source>
</evidence>
<evidence type="ECO:0000313" key="2">
    <source>
        <dbReference type="EMBL" id="CAA9553058.1"/>
    </source>
</evidence>
<feature type="compositionally biased region" description="Basic residues" evidence="1">
    <location>
        <begin position="1"/>
        <end position="16"/>
    </location>
</feature>